<keyword evidence="3" id="KW-1185">Reference proteome</keyword>
<organism evidence="2 3">
    <name type="scientific">Streptomyces celluloflavus</name>
    <dbReference type="NCBI Taxonomy" id="58344"/>
    <lineage>
        <taxon>Bacteria</taxon>
        <taxon>Bacillati</taxon>
        <taxon>Actinomycetota</taxon>
        <taxon>Actinomycetes</taxon>
        <taxon>Kitasatosporales</taxon>
        <taxon>Streptomycetaceae</taxon>
        <taxon>Streptomyces</taxon>
    </lineage>
</organism>
<evidence type="ECO:0000313" key="2">
    <source>
        <dbReference type="EMBL" id="MFH8582832.1"/>
    </source>
</evidence>
<reference evidence="2 3" key="1">
    <citation type="submission" date="2024-10" db="EMBL/GenBank/DDBJ databases">
        <title>The Natural Products Discovery Center: Release of the First 8490 Sequenced Strains for Exploring Actinobacteria Biosynthetic Diversity.</title>
        <authorList>
            <person name="Kalkreuter E."/>
            <person name="Kautsar S.A."/>
            <person name="Yang D."/>
            <person name="Bader C.D."/>
            <person name="Teijaro C.N."/>
            <person name="Fluegel L."/>
            <person name="Davis C.M."/>
            <person name="Simpson J.R."/>
            <person name="Lauterbach L."/>
            <person name="Steele A.D."/>
            <person name="Gui C."/>
            <person name="Meng S."/>
            <person name="Li G."/>
            <person name="Viehrig K."/>
            <person name="Ye F."/>
            <person name="Su P."/>
            <person name="Kiefer A.F."/>
            <person name="Nichols A."/>
            <person name="Cepeda A.J."/>
            <person name="Yan W."/>
            <person name="Fan B."/>
            <person name="Jiang Y."/>
            <person name="Adhikari A."/>
            <person name="Zheng C.-J."/>
            <person name="Schuster L."/>
            <person name="Cowan T.M."/>
            <person name="Smanski M.J."/>
            <person name="Chevrette M.G."/>
            <person name="De Carvalho L.P.S."/>
            <person name="Shen B."/>
        </authorList>
    </citation>
    <scope>NUCLEOTIDE SEQUENCE [LARGE SCALE GENOMIC DNA]</scope>
    <source>
        <strain evidence="2 3">NPDC018013</strain>
    </source>
</reference>
<protein>
    <submittedName>
        <fullName evidence="2">Uncharacterized protein</fullName>
    </submittedName>
</protein>
<evidence type="ECO:0000256" key="1">
    <source>
        <dbReference type="SAM" id="MobiDB-lite"/>
    </source>
</evidence>
<evidence type="ECO:0000313" key="3">
    <source>
        <dbReference type="Proteomes" id="UP001610990"/>
    </source>
</evidence>
<proteinExistence type="predicted"/>
<feature type="region of interest" description="Disordered" evidence="1">
    <location>
        <begin position="73"/>
        <end position="94"/>
    </location>
</feature>
<gene>
    <name evidence="2" type="ORF">ACH4GP_00345</name>
</gene>
<name>A0ABW7R473_9ACTN</name>
<comment type="caution">
    <text evidence="2">The sequence shown here is derived from an EMBL/GenBank/DDBJ whole genome shotgun (WGS) entry which is preliminary data.</text>
</comment>
<sequence length="165" mass="17753">MPEGNARAAYIAWRPPDRVPTEFAEPTRPLLVQAERALRRMLVAPAVVIDPTGRPPPGPDLCSICARDGVSSDRAVPPHDGGNPVLTEEPQSRDDWRRITKEVREARDGLAAALRDAGVILPSLTTDIATCAGQTIALVDLGRCNVETAHRLASALREVSRRGAP</sequence>
<accession>A0ABW7R473</accession>
<dbReference type="Proteomes" id="UP001610990">
    <property type="component" value="Unassembled WGS sequence"/>
</dbReference>
<dbReference type="EMBL" id="JBIRGH010000001">
    <property type="protein sequence ID" value="MFH8582832.1"/>
    <property type="molecule type" value="Genomic_DNA"/>
</dbReference>
<dbReference type="RefSeq" id="WP_367434150.1">
    <property type="nucleotide sequence ID" value="NZ_CP108413.1"/>
</dbReference>